<dbReference type="EMBL" id="JBHSWV010000470">
    <property type="protein sequence ID" value="MFC6768027.1"/>
    <property type="molecule type" value="Genomic_DNA"/>
</dbReference>
<evidence type="ECO:0000256" key="1">
    <source>
        <dbReference type="SAM" id="MobiDB-lite"/>
    </source>
</evidence>
<comment type="caution">
    <text evidence="2">The sequence shown here is derived from an EMBL/GenBank/DDBJ whole genome shotgun (WGS) entry which is preliminary data.</text>
</comment>
<feature type="compositionally biased region" description="Basic and acidic residues" evidence="1">
    <location>
        <begin position="21"/>
        <end position="36"/>
    </location>
</feature>
<proteinExistence type="predicted"/>
<dbReference type="AlphaFoldDB" id="A0ABD5SWS6"/>
<organism evidence="2 3">
    <name type="scientific">Natrinema soli</name>
    <dbReference type="NCBI Taxonomy" id="1930624"/>
    <lineage>
        <taxon>Archaea</taxon>
        <taxon>Methanobacteriati</taxon>
        <taxon>Methanobacteriota</taxon>
        <taxon>Stenosarchaea group</taxon>
        <taxon>Halobacteria</taxon>
        <taxon>Halobacteriales</taxon>
        <taxon>Natrialbaceae</taxon>
        <taxon>Natrinema</taxon>
    </lineage>
</organism>
<reference evidence="2 3" key="1">
    <citation type="journal article" date="2019" name="Int. J. Syst. Evol. Microbiol.">
        <title>The Global Catalogue of Microorganisms (GCM) 10K type strain sequencing project: providing services to taxonomists for standard genome sequencing and annotation.</title>
        <authorList>
            <consortium name="The Broad Institute Genomics Platform"/>
            <consortium name="The Broad Institute Genome Sequencing Center for Infectious Disease"/>
            <person name="Wu L."/>
            <person name="Ma J."/>
        </authorList>
    </citation>
    <scope>NUCLEOTIDE SEQUENCE [LARGE SCALE GENOMIC DNA]</scope>
    <source>
        <strain evidence="2 3">LMG 29247</strain>
    </source>
</reference>
<accession>A0ABD5SWS6</accession>
<name>A0ABD5SWS6_9EURY</name>
<dbReference type="RefSeq" id="WP_273740861.1">
    <property type="nucleotide sequence ID" value="NZ_JAQIVI010000470.1"/>
</dbReference>
<feature type="region of interest" description="Disordered" evidence="1">
    <location>
        <begin position="1"/>
        <end position="43"/>
    </location>
</feature>
<evidence type="ECO:0000313" key="2">
    <source>
        <dbReference type="EMBL" id="MFC6768027.1"/>
    </source>
</evidence>
<gene>
    <name evidence="2" type="ORF">ACFQE6_24430</name>
</gene>
<sequence>MNRDNGDGGAYGRAEPWTALEEPRRGAETDPEREGFPRAATVQTDPVTGCGWVASKSF</sequence>
<keyword evidence="3" id="KW-1185">Reference proteome</keyword>
<evidence type="ECO:0000313" key="3">
    <source>
        <dbReference type="Proteomes" id="UP001596383"/>
    </source>
</evidence>
<dbReference type="Proteomes" id="UP001596383">
    <property type="component" value="Unassembled WGS sequence"/>
</dbReference>
<protein>
    <submittedName>
        <fullName evidence="2">Uncharacterized protein</fullName>
    </submittedName>
</protein>